<dbReference type="AlphaFoldDB" id="A0A3N0Y2Q1"/>
<protein>
    <submittedName>
        <fullName evidence="4">Zinc finger MYM-type protein 1</fullName>
    </submittedName>
</protein>
<feature type="coiled-coil region" evidence="1">
    <location>
        <begin position="195"/>
        <end position="222"/>
    </location>
</feature>
<feature type="compositionally biased region" description="Basic and acidic residues" evidence="2">
    <location>
        <begin position="30"/>
        <end position="39"/>
    </location>
</feature>
<evidence type="ECO:0000256" key="2">
    <source>
        <dbReference type="SAM" id="MobiDB-lite"/>
    </source>
</evidence>
<dbReference type="SMART" id="SM00597">
    <property type="entry name" value="ZnF_TTF"/>
    <property type="match status" value="1"/>
</dbReference>
<feature type="region of interest" description="Disordered" evidence="2">
    <location>
        <begin position="13"/>
        <end position="45"/>
    </location>
</feature>
<evidence type="ECO:0000259" key="3">
    <source>
        <dbReference type="SMART" id="SM00597"/>
    </source>
</evidence>
<dbReference type="EMBL" id="RJVU01053588">
    <property type="protein sequence ID" value="ROL29801.1"/>
    <property type="molecule type" value="Genomic_DNA"/>
</dbReference>
<dbReference type="PANTHER" id="PTHR45749:SF21">
    <property type="entry name" value="DUF4371 DOMAIN-CONTAINING PROTEIN"/>
    <property type="match status" value="1"/>
</dbReference>
<accession>A0A3N0Y2Q1</accession>
<gene>
    <name evidence="4" type="ORF">DPX16_0858</name>
</gene>
<dbReference type="PANTHER" id="PTHR45749">
    <property type="match status" value="1"/>
</dbReference>
<evidence type="ECO:0000256" key="1">
    <source>
        <dbReference type="SAM" id="Coils"/>
    </source>
</evidence>
<evidence type="ECO:0000313" key="4">
    <source>
        <dbReference type="EMBL" id="ROL29801.1"/>
    </source>
</evidence>
<evidence type="ECO:0000313" key="5">
    <source>
        <dbReference type="Proteomes" id="UP000281406"/>
    </source>
</evidence>
<comment type="caution">
    <text evidence="4">The sequence shown here is derived from an EMBL/GenBank/DDBJ whole genome shotgun (WGS) entry which is preliminary data.</text>
</comment>
<keyword evidence="5" id="KW-1185">Reference proteome</keyword>
<organism evidence="4 5">
    <name type="scientific">Anabarilius grahami</name>
    <name type="common">Kanglang fish</name>
    <name type="synonym">Barilius grahami</name>
    <dbReference type="NCBI Taxonomy" id="495550"/>
    <lineage>
        <taxon>Eukaryota</taxon>
        <taxon>Metazoa</taxon>
        <taxon>Chordata</taxon>
        <taxon>Craniata</taxon>
        <taxon>Vertebrata</taxon>
        <taxon>Euteleostomi</taxon>
        <taxon>Actinopterygii</taxon>
        <taxon>Neopterygii</taxon>
        <taxon>Teleostei</taxon>
        <taxon>Ostariophysi</taxon>
        <taxon>Cypriniformes</taxon>
        <taxon>Xenocyprididae</taxon>
        <taxon>Xenocypridinae</taxon>
        <taxon>Xenocypridinae incertae sedis</taxon>
        <taxon>Anabarilius</taxon>
    </lineage>
</organism>
<reference evidence="4 5" key="1">
    <citation type="submission" date="2018-10" db="EMBL/GenBank/DDBJ databases">
        <title>Genome assembly for a Yunnan-Guizhou Plateau 3E fish, Anabarilius grahami (Regan), and its evolutionary and genetic applications.</title>
        <authorList>
            <person name="Jiang W."/>
        </authorList>
    </citation>
    <scope>NUCLEOTIDE SEQUENCE [LARGE SCALE GENOMIC DNA]</scope>
    <source>
        <strain evidence="4">AG-KIZ</strain>
        <tissue evidence="4">Muscle</tissue>
    </source>
</reference>
<sequence>MAITIICNWTDDEPSASAAFREPEPEPIPDTDRQNREMIDEQEDEMRETRASAREDIEMTSGAESTNLDFLLRLANPTDPAHEQSSNLKYDQTFITFSNSVGPCRPMVKFPKNPDGRSFQVRWYNDDPWLEYSPLNDAMHCFSCRNFMNEERFQSRTGWKSVGINLWRQAKVKIKEHRSSDLHMLSMIRWNAFTKDTLQRALAVADSQMEAAKERQRQKNREIMLRLIEITLYLAKQALAFRGNEEDLLPTPNTELPGKLP</sequence>
<dbReference type="OrthoDB" id="8817850at2759"/>
<dbReference type="Proteomes" id="UP000281406">
    <property type="component" value="Unassembled WGS sequence"/>
</dbReference>
<proteinExistence type="predicted"/>
<keyword evidence="1" id="KW-0175">Coiled coil</keyword>
<feature type="domain" description="TTF-type" evidence="3">
    <location>
        <begin position="115"/>
        <end position="214"/>
    </location>
</feature>
<name>A0A3N0Y2Q1_ANAGA</name>
<dbReference type="InterPro" id="IPR006580">
    <property type="entry name" value="Znf_TTF"/>
</dbReference>